<protein>
    <recommendedName>
        <fullName evidence="2">CTNNB1 binding N-teminal domain-containing protein</fullName>
    </recommendedName>
</protein>
<name>A0A914ADK0_PATMI</name>
<dbReference type="InterPro" id="IPR027397">
    <property type="entry name" value="Catenin-bd_sf"/>
</dbReference>
<dbReference type="Pfam" id="PF08347">
    <property type="entry name" value="CTNNB1_binding"/>
    <property type="match status" value="1"/>
</dbReference>
<sequence length="177" mass="19137">MPQQPSRGGEDDGPPDETKTYHTEGEQEEKINENAVGVRESFDHLNDEKSSLVNAYEGECSSSGSNKSSSSSQRNKRLGPSEYADSSKDGRPKKLHGVPVVGEAPALGLNGFTSRFESSPSYSTPGSKAEHFHDIARFAAYNNLAIIAGGYHPNGSMVPGSSVSPHLICFWFKFSRL</sequence>
<dbReference type="EnsemblMetazoa" id="XM_038206082.1">
    <property type="protein sequence ID" value="XP_038062010.1"/>
    <property type="gene ID" value="LOC119732526"/>
</dbReference>
<dbReference type="Gene3D" id="4.10.900.10">
    <property type="entry name" value="TCF3-CBD (Catenin binding domain)"/>
    <property type="match status" value="1"/>
</dbReference>
<feature type="compositionally biased region" description="Basic and acidic residues" evidence="1">
    <location>
        <begin position="40"/>
        <end position="50"/>
    </location>
</feature>
<evidence type="ECO:0000313" key="3">
    <source>
        <dbReference type="EnsemblMetazoa" id="XP_038062010.1"/>
    </source>
</evidence>
<evidence type="ECO:0000259" key="2">
    <source>
        <dbReference type="Pfam" id="PF08347"/>
    </source>
</evidence>
<proteinExistence type="predicted"/>
<dbReference type="OMA" id="HAARFYP"/>
<organism evidence="3 4">
    <name type="scientific">Patiria miniata</name>
    <name type="common">Bat star</name>
    <name type="synonym">Asterina miniata</name>
    <dbReference type="NCBI Taxonomy" id="46514"/>
    <lineage>
        <taxon>Eukaryota</taxon>
        <taxon>Metazoa</taxon>
        <taxon>Echinodermata</taxon>
        <taxon>Eleutherozoa</taxon>
        <taxon>Asterozoa</taxon>
        <taxon>Asteroidea</taxon>
        <taxon>Valvatacea</taxon>
        <taxon>Valvatida</taxon>
        <taxon>Asterinidae</taxon>
        <taxon>Patiria</taxon>
    </lineage>
</organism>
<dbReference type="Proteomes" id="UP000887568">
    <property type="component" value="Unplaced"/>
</dbReference>
<dbReference type="OrthoDB" id="2307332at2759"/>
<evidence type="ECO:0000256" key="1">
    <source>
        <dbReference type="SAM" id="MobiDB-lite"/>
    </source>
</evidence>
<feature type="compositionally biased region" description="Low complexity" evidence="1">
    <location>
        <begin position="61"/>
        <end position="72"/>
    </location>
</feature>
<accession>A0A914ADK0</accession>
<feature type="region of interest" description="Disordered" evidence="1">
    <location>
        <begin position="1"/>
        <end position="100"/>
    </location>
</feature>
<dbReference type="GeneID" id="119732526"/>
<feature type="domain" description="CTNNB1 binding N-teminal" evidence="2">
    <location>
        <begin position="7"/>
        <end position="84"/>
    </location>
</feature>
<keyword evidence="4" id="KW-1185">Reference proteome</keyword>
<reference evidence="3" key="1">
    <citation type="submission" date="2022-11" db="UniProtKB">
        <authorList>
            <consortium name="EnsemblMetazoa"/>
        </authorList>
    </citation>
    <scope>IDENTIFICATION</scope>
</reference>
<dbReference type="AlphaFoldDB" id="A0A914ADK0"/>
<dbReference type="InterPro" id="IPR013558">
    <property type="entry name" value="CTNNB1-bd_N"/>
</dbReference>
<feature type="compositionally biased region" description="Basic and acidic residues" evidence="1">
    <location>
        <begin position="16"/>
        <end position="32"/>
    </location>
</feature>
<evidence type="ECO:0000313" key="4">
    <source>
        <dbReference type="Proteomes" id="UP000887568"/>
    </source>
</evidence>
<dbReference type="RefSeq" id="XP_038062010.1">
    <property type="nucleotide sequence ID" value="XM_038206082.1"/>
</dbReference>